<feature type="region of interest" description="Disordered" evidence="3">
    <location>
        <begin position="1"/>
        <end position="25"/>
    </location>
</feature>
<dbReference type="SUPFAM" id="SSF48452">
    <property type="entry name" value="TPR-like"/>
    <property type="match status" value="1"/>
</dbReference>
<dbReference type="InterPro" id="IPR046848">
    <property type="entry name" value="E_motif"/>
</dbReference>
<organism evidence="5 6">
    <name type="scientific">Carnegiea gigantea</name>
    <dbReference type="NCBI Taxonomy" id="171969"/>
    <lineage>
        <taxon>Eukaryota</taxon>
        <taxon>Viridiplantae</taxon>
        <taxon>Streptophyta</taxon>
        <taxon>Embryophyta</taxon>
        <taxon>Tracheophyta</taxon>
        <taxon>Spermatophyta</taxon>
        <taxon>Magnoliopsida</taxon>
        <taxon>eudicotyledons</taxon>
        <taxon>Gunneridae</taxon>
        <taxon>Pentapetalae</taxon>
        <taxon>Caryophyllales</taxon>
        <taxon>Cactineae</taxon>
        <taxon>Cactaceae</taxon>
        <taxon>Cactoideae</taxon>
        <taxon>Echinocereeae</taxon>
        <taxon>Carnegiea</taxon>
    </lineage>
</organism>
<reference evidence="5" key="1">
    <citation type="submission" date="2022-04" db="EMBL/GenBank/DDBJ databases">
        <title>Carnegiea gigantea Genome sequencing and assembly v2.</title>
        <authorList>
            <person name="Copetti D."/>
            <person name="Sanderson M.J."/>
            <person name="Burquez A."/>
            <person name="Wojciechowski M.F."/>
        </authorList>
    </citation>
    <scope>NUCLEOTIDE SEQUENCE</scope>
    <source>
        <strain evidence="5">SGP5-SGP5p</strain>
        <tissue evidence="5">Aerial part</tissue>
    </source>
</reference>
<dbReference type="Pfam" id="PF01535">
    <property type="entry name" value="PPR"/>
    <property type="match status" value="6"/>
</dbReference>
<dbReference type="SMART" id="SM00148">
    <property type="entry name" value="PLCXc"/>
    <property type="match status" value="1"/>
</dbReference>
<sequence>MPPFSVPNHVLSQFRPGQRNPTNKCPRLRLDSQTLAFLLGQCAKTRSLKKGKWVHLHLKLTGMKHPNILVSNHLMHMYFECGDHVDARKVFDRMPVRNLYSWNNALSGYTKLGMLDAARRLFDKMAERDVVSWNTMVIGYAQVGDYAEALRFYREFREASIGCNAFSFAGVLTIGIKLKDLALIRQVHCQALVAGFLHNLVLSSSIVDGYAKCAEMHNARRLFDEMRTRDIAAWTALISGYAKWGDMKSARDLFDVMPAKNPVSWTALVSGYARNNLGPAAFDVFRKMMFFRIRPDQFTFSCCLCACASLASLKHGKQIHAYMIRAHVRPNTIVVSSLIDMYSKCGSLKLSQQVFLLMGNKLDVMSWNPMLAALAQHGYGEEAIKVFDDMVLYGAKPNRVTFIIILTACSHSGLVDQGLAFFKRMSDDHGIPPDEEHFACLIDLLGRSGCFDEVMKQLEKMPCKNSDRIWKALVGVCQIHGNIKLGKQAAERLIELEPQSSAPYLLLSSMYAASGKWESVEGMRHLMDQRCVAKEQASSWVETNNNDHALSACGEWRSNVYIGCDYHPSDRKNWMAGFGPERLTINKIVWPGTHDSATNKIGIPLVSRPFAQCQSLSIYHQLVKGSRVLDIRVQEDRRVCHGILKTYSVDKVIDDVKKFLSETQSEIIILEIRTEFGHDDPPEFDKYLVEKLGDYLIHQDDHVFGKTVAELLPKRVICIWKPRKSPAPKAGDPLWSAGYLRDNWIDTDLPSTKFESNLKHLGEQHPVSSRKYFYRVENTVTPQPDNPVVCVKPVTKRIHGYVRLFIAQCFARGIADRLQVLSTDFIDDDFVDACVGLTHARIEGKA</sequence>
<evidence type="ECO:0000256" key="2">
    <source>
        <dbReference type="PROSITE-ProRule" id="PRU00708"/>
    </source>
</evidence>
<dbReference type="SUPFAM" id="SSF51695">
    <property type="entry name" value="PLC-like phosphodiesterases"/>
    <property type="match status" value="1"/>
</dbReference>
<dbReference type="FunFam" id="1.25.40.10:FF:000158">
    <property type="entry name" value="pentatricopeptide repeat-containing protein At2g33680"/>
    <property type="match status" value="1"/>
</dbReference>
<proteinExistence type="predicted"/>
<keyword evidence="1" id="KW-0677">Repeat</keyword>
<dbReference type="Pfam" id="PF13041">
    <property type="entry name" value="PPR_2"/>
    <property type="match status" value="2"/>
</dbReference>
<feature type="repeat" description="PPR" evidence="2">
    <location>
        <begin position="98"/>
        <end position="132"/>
    </location>
</feature>
<dbReference type="Pfam" id="PF00388">
    <property type="entry name" value="PI-PLC-X"/>
    <property type="match status" value="1"/>
</dbReference>
<evidence type="ECO:0000313" key="5">
    <source>
        <dbReference type="EMBL" id="KAJ8453000.1"/>
    </source>
</evidence>
<dbReference type="InterPro" id="IPR017946">
    <property type="entry name" value="PLC-like_Pdiesterase_TIM-brl"/>
</dbReference>
<accession>A0A9Q1QUR6</accession>
<evidence type="ECO:0000256" key="3">
    <source>
        <dbReference type="SAM" id="MobiDB-lite"/>
    </source>
</evidence>
<dbReference type="InterPro" id="IPR000909">
    <property type="entry name" value="PLipase_C_PInositol-sp_X_dom"/>
</dbReference>
<keyword evidence="6" id="KW-1185">Reference proteome</keyword>
<protein>
    <recommendedName>
        <fullName evidence="4">Phosphatidylinositol-specific phospholipase C X domain-containing protein</fullName>
    </recommendedName>
</protein>
<dbReference type="Gene3D" id="3.20.20.190">
    <property type="entry name" value="Phosphatidylinositol (PI) phosphodiesterase"/>
    <property type="match status" value="1"/>
</dbReference>
<dbReference type="CDD" id="cd08619">
    <property type="entry name" value="PI-PLCXDc_plant"/>
    <property type="match status" value="1"/>
</dbReference>
<dbReference type="GO" id="GO:0006629">
    <property type="term" value="P:lipid metabolic process"/>
    <property type="evidence" value="ECO:0007669"/>
    <property type="project" value="InterPro"/>
</dbReference>
<name>A0A9Q1QUR6_9CARY</name>
<dbReference type="GO" id="GO:0003723">
    <property type="term" value="F:RNA binding"/>
    <property type="evidence" value="ECO:0007669"/>
    <property type="project" value="InterPro"/>
</dbReference>
<dbReference type="PROSITE" id="PS51375">
    <property type="entry name" value="PPR"/>
    <property type="match status" value="5"/>
</dbReference>
<dbReference type="Gene3D" id="1.25.40.10">
    <property type="entry name" value="Tetratricopeptide repeat domain"/>
    <property type="match status" value="4"/>
</dbReference>
<feature type="repeat" description="PPR" evidence="2">
    <location>
        <begin position="230"/>
        <end position="260"/>
    </location>
</feature>
<dbReference type="GO" id="GO:0008081">
    <property type="term" value="F:phosphoric diester hydrolase activity"/>
    <property type="evidence" value="ECO:0007669"/>
    <property type="project" value="InterPro"/>
</dbReference>
<feature type="repeat" description="PPR" evidence="2">
    <location>
        <begin position="261"/>
        <end position="295"/>
    </location>
</feature>
<dbReference type="PANTHER" id="PTHR47926">
    <property type="entry name" value="PENTATRICOPEPTIDE REPEAT-CONTAINING PROTEIN"/>
    <property type="match status" value="1"/>
</dbReference>
<feature type="domain" description="Phosphatidylinositol-specific phospholipase C X" evidence="4">
    <location>
        <begin position="581"/>
        <end position="706"/>
    </location>
</feature>
<feature type="repeat" description="PPR" evidence="2">
    <location>
        <begin position="363"/>
        <end position="397"/>
    </location>
</feature>
<dbReference type="Proteomes" id="UP001153076">
    <property type="component" value="Unassembled WGS sequence"/>
</dbReference>
<dbReference type="NCBIfam" id="TIGR00756">
    <property type="entry name" value="PPR"/>
    <property type="match status" value="6"/>
</dbReference>
<dbReference type="GO" id="GO:0099402">
    <property type="term" value="P:plant organ development"/>
    <property type="evidence" value="ECO:0007669"/>
    <property type="project" value="UniProtKB-ARBA"/>
</dbReference>
<dbReference type="GO" id="GO:0009451">
    <property type="term" value="P:RNA modification"/>
    <property type="evidence" value="ECO:0007669"/>
    <property type="project" value="InterPro"/>
</dbReference>
<feature type="repeat" description="PPR" evidence="2">
    <location>
        <begin position="398"/>
        <end position="432"/>
    </location>
</feature>
<dbReference type="InterPro" id="IPR011990">
    <property type="entry name" value="TPR-like_helical_dom_sf"/>
</dbReference>
<dbReference type="InterPro" id="IPR046960">
    <property type="entry name" value="PPR_At4g14850-like_plant"/>
</dbReference>
<comment type="caution">
    <text evidence="5">The sequence shown here is derived from an EMBL/GenBank/DDBJ whole genome shotgun (WGS) entry which is preliminary data.</text>
</comment>
<evidence type="ECO:0000256" key="1">
    <source>
        <dbReference type="ARBA" id="ARBA00022737"/>
    </source>
</evidence>
<gene>
    <name evidence="5" type="ORF">Cgig2_014763</name>
</gene>
<dbReference type="AlphaFoldDB" id="A0A9Q1QUR6"/>
<dbReference type="Pfam" id="PF20431">
    <property type="entry name" value="E_motif"/>
    <property type="match status" value="1"/>
</dbReference>
<evidence type="ECO:0000259" key="4">
    <source>
        <dbReference type="SMART" id="SM00148"/>
    </source>
</evidence>
<dbReference type="FunFam" id="1.25.40.10:FF:000442">
    <property type="entry name" value="Pentatricopeptide repeat-containing protein At3g49710"/>
    <property type="match status" value="1"/>
</dbReference>
<dbReference type="PANTHER" id="PTHR47926:SF465">
    <property type="entry name" value="PENTATRICOPEPTIDE REPEAT (PPR-LIKE) SUPERFAMILY PROTEIN"/>
    <property type="match status" value="1"/>
</dbReference>
<dbReference type="PROSITE" id="PS50007">
    <property type="entry name" value="PIPLC_X_DOMAIN"/>
    <property type="match status" value="1"/>
</dbReference>
<dbReference type="OrthoDB" id="185373at2759"/>
<dbReference type="EMBL" id="JAKOGI010000002">
    <property type="protein sequence ID" value="KAJ8453000.1"/>
    <property type="molecule type" value="Genomic_DNA"/>
</dbReference>
<evidence type="ECO:0000313" key="6">
    <source>
        <dbReference type="Proteomes" id="UP001153076"/>
    </source>
</evidence>
<dbReference type="InterPro" id="IPR002885">
    <property type="entry name" value="PPR_rpt"/>
</dbReference>